<dbReference type="InParanoid" id="B7PAC9"/>
<reference evidence="3" key="2">
    <citation type="submission" date="2020-05" db="UniProtKB">
        <authorList>
            <consortium name="EnsemblMetazoa"/>
        </authorList>
    </citation>
    <scope>IDENTIFICATION</scope>
    <source>
        <strain evidence="3">wikel</strain>
    </source>
</reference>
<feature type="non-terminal residue" evidence="2">
    <location>
        <position position="57"/>
    </location>
</feature>
<proteinExistence type="predicted"/>
<organism>
    <name type="scientific">Ixodes scapularis</name>
    <name type="common">Black-legged tick</name>
    <name type="synonym">Deer tick</name>
    <dbReference type="NCBI Taxonomy" id="6945"/>
    <lineage>
        <taxon>Eukaryota</taxon>
        <taxon>Metazoa</taxon>
        <taxon>Ecdysozoa</taxon>
        <taxon>Arthropoda</taxon>
        <taxon>Chelicerata</taxon>
        <taxon>Arachnida</taxon>
        <taxon>Acari</taxon>
        <taxon>Parasitiformes</taxon>
        <taxon>Ixodida</taxon>
        <taxon>Ixodoidea</taxon>
        <taxon>Ixodidae</taxon>
        <taxon>Ixodinae</taxon>
        <taxon>Ixodes</taxon>
    </lineage>
</organism>
<protein>
    <submittedName>
        <fullName evidence="2 3">Uncharacterized protein</fullName>
    </submittedName>
</protein>
<sequence>VSPAAGAGGPGRGPPHGHLPPQPAKPADPNTAHHGPRGLPPPRTRTVLPPTAPDRPR</sequence>
<accession>B7PAC9</accession>
<dbReference type="VEuPathDB" id="VectorBase:ISCW017182"/>
<dbReference type="EMBL" id="ABJB010196993">
    <property type="status" value="NOT_ANNOTATED_CDS"/>
    <property type="molecule type" value="Genomic_DNA"/>
</dbReference>
<reference evidence="2 4" key="1">
    <citation type="submission" date="2008-03" db="EMBL/GenBank/DDBJ databases">
        <title>Annotation of Ixodes scapularis.</title>
        <authorList>
            <consortium name="Ixodes scapularis Genome Project Consortium"/>
            <person name="Caler E."/>
            <person name="Hannick L.I."/>
            <person name="Bidwell S."/>
            <person name="Joardar V."/>
            <person name="Thiagarajan M."/>
            <person name="Amedeo P."/>
            <person name="Galinsky K.J."/>
            <person name="Schobel S."/>
            <person name="Inman J."/>
            <person name="Hostetler J."/>
            <person name="Miller J."/>
            <person name="Hammond M."/>
            <person name="Megy K."/>
            <person name="Lawson D."/>
            <person name="Kodira C."/>
            <person name="Sutton G."/>
            <person name="Meyer J."/>
            <person name="Hill C.A."/>
            <person name="Birren B."/>
            <person name="Nene V."/>
            <person name="Collins F."/>
            <person name="Alarcon-Chaidez F."/>
            <person name="Wikel S."/>
            <person name="Strausberg R."/>
        </authorList>
    </citation>
    <scope>NUCLEOTIDE SEQUENCE [LARGE SCALE GENOMIC DNA]</scope>
    <source>
        <strain evidence="4">Wikel</strain>
        <strain evidence="2">Wikel colony</strain>
    </source>
</reference>
<dbReference type="EnsemblMetazoa" id="ISCW017182-RA">
    <property type="protein sequence ID" value="ISCW017182-PA"/>
    <property type="gene ID" value="ISCW017182"/>
</dbReference>
<keyword evidence="4" id="KW-1185">Reference proteome</keyword>
<feature type="compositionally biased region" description="Gly residues" evidence="1">
    <location>
        <begin position="1"/>
        <end position="11"/>
    </location>
</feature>
<dbReference type="EMBL" id="DS670707">
    <property type="protein sequence ID" value="EEC03551.1"/>
    <property type="molecule type" value="Genomic_DNA"/>
</dbReference>
<dbReference type="Proteomes" id="UP000001555">
    <property type="component" value="Unassembled WGS sequence"/>
</dbReference>
<gene>
    <name evidence="2" type="ORF">IscW_ISCW017182</name>
</gene>
<evidence type="ECO:0000256" key="1">
    <source>
        <dbReference type="SAM" id="MobiDB-lite"/>
    </source>
</evidence>
<dbReference type="AlphaFoldDB" id="B7PAC9"/>
<feature type="compositionally biased region" description="Pro residues" evidence="1">
    <location>
        <begin position="17"/>
        <end position="26"/>
    </location>
</feature>
<evidence type="ECO:0000313" key="3">
    <source>
        <dbReference type="EnsemblMetazoa" id="ISCW017182-PA"/>
    </source>
</evidence>
<feature type="non-terminal residue" evidence="2">
    <location>
        <position position="1"/>
    </location>
</feature>
<evidence type="ECO:0000313" key="4">
    <source>
        <dbReference type="Proteomes" id="UP000001555"/>
    </source>
</evidence>
<feature type="region of interest" description="Disordered" evidence="1">
    <location>
        <begin position="1"/>
        <end position="57"/>
    </location>
</feature>
<evidence type="ECO:0000313" key="2">
    <source>
        <dbReference type="EMBL" id="EEC03551.1"/>
    </source>
</evidence>
<dbReference type="PaxDb" id="6945-B7PAC9"/>
<name>B7PAC9_IXOSC</name>
<dbReference type="HOGENOM" id="CLU_3002412_0_0_1"/>